<dbReference type="OrthoDB" id="9792475at2"/>
<feature type="transmembrane region" description="Helical" evidence="1">
    <location>
        <begin position="61"/>
        <end position="83"/>
    </location>
</feature>
<dbReference type="InterPro" id="IPR021776">
    <property type="entry name" value="ActD"/>
</dbReference>
<keyword evidence="3" id="KW-1185">Reference proteome</keyword>
<evidence type="ECO:0000256" key="1">
    <source>
        <dbReference type="SAM" id="Phobius"/>
    </source>
</evidence>
<dbReference type="Proteomes" id="UP000253426">
    <property type="component" value="Unassembled WGS sequence"/>
</dbReference>
<name>A0A366HT89_9BACT</name>
<dbReference type="PANTHER" id="PTHR40394">
    <property type="entry name" value="LIPOPROTEIN-RELATED"/>
    <property type="match status" value="1"/>
</dbReference>
<organism evidence="2 3">
    <name type="scientific">Roseimicrobium gellanilyticum</name>
    <dbReference type="NCBI Taxonomy" id="748857"/>
    <lineage>
        <taxon>Bacteria</taxon>
        <taxon>Pseudomonadati</taxon>
        <taxon>Verrucomicrobiota</taxon>
        <taxon>Verrucomicrobiia</taxon>
        <taxon>Verrucomicrobiales</taxon>
        <taxon>Verrucomicrobiaceae</taxon>
        <taxon>Roseimicrobium</taxon>
    </lineage>
</organism>
<gene>
    <name evidence="2" type="ORF">DES53_101290</name>
</gene>
<evidence type="ECO:0000313" key="2">
    <source>
        <dbReference type="EMBL" id="RBP47493.1"/>
    </source>
</evidence>
<keyword evidence="1" id="KW-1133">Transmembrane helix</keyword>
<proteinExistence type="predicted"/>
<protein>
    <submittedName>
        <fullName evidence="2">Uncharacterized protein DUF3341</fullName>
    </submittedName>
</protein>
<dbReference type="PANTHER" id="PTHR40394:SF2">
    <property type="entry name" value="QUINOL:CYTOCHROME C OXIDOREDUCTASE MEMBRANE PROTEIN"/>
    <property type="match status" value="1"/>
</dbReference>
<reference evidence="2 3" key="1">
    <citation type="submission" date="2018-06" db="EMBL/GenBank/DDBJ databases">
        <title>Genomic Encyclopedia of Type Strains, Phase IV (KMG-IV): sequencing the most valuable type-strain genomes for metagenomic binning, comparative biology and taxonomic classification.</title>
        <authorList>
            <person name="Goeker M."/>
        </authorList>
    </citation>
    <scope>NUCLEOTIDE SEQUENCE [LARGE SCALE GENOMIC DNA]</scope>
    <source>
        <strain evidence="2 3">DSM 25532</strain>
    </source>
</reference>
<accession>A0A366HT89</accession>
<comment type="caution">
    <text evidence="2">The sequence shown here is derived from an EMBL/GenBank/DDBJ whole genome shotgun (WGS) entry which is preliminary data.</text>
</comment>
<dbReference type="EMBL" id="QNRR01000001">
    <property type="protein sequence ID" value="RBP47493.1"/>
    <property type="molecule type" value="Genomic_DNA"/>
</dbReference>
<dbReference type="Pfam" id="PF11821">
    <property type="entry name" value="ActD"/>
    <property type="match status" value="1"/>
</dbReference>
<sequence>MAKTTLKRVHGYLAEFESASDVYHASEKIRDAGFQRWDVHSPFPIHGLNEAMGVKRSSLPFFVFFGGATGTLTAFLLAFITQVEIYPTVVQAKPANIFTTPAFFPIMFELTILFSAFTTLFGCFAFMGLPRLNHPLFASKQFKKFSDDGFFICIEARDPKFHQAETKALLEEIGGKNIELVEDEL</sequence>
<keyword evidence="1" id="KW-0812">Transmembrane</keyword>
<evidence type="ECO:0000313" key="3">
    <source>
        <dbReference type="Proteomes" id="UP000253426"/>
    </source>
</evidence>
<dbReference type="AlphaFoldDB" id="A0A366HT89"/>
<keyword evidence="1" id="KW-0472">Membrane</keyword>
<feature type="transmembrane region" description="Helical" evidence="1">
    <location>
        <begin position="103"/>
        <end position="129"/>
    </location>
</feature>
<dbReference type="RefSeq" id="WP_113956424.1">
    <property type="nucleotide sequence ID" value="NZ_QNRR01000001.1"/>
</dbReference>